<feature type="domain" description="B12-binding" evidence="9">
    <location>
        <begin position="9"/>
        <end position="138"/>
    </location>
</feature>
<dbReference type="EMBL" id="MEUJ01000008">
    <property type="protein sequence ID" value="OGC39468.1"/>
    <property type="molecule type" value="Genomic_DNA"/>
</dbReference>
<evidence type="ECO:0000256" key="3">
    <source>
        <dbReference type="ARBA" id="ARBA00022679"/>
    </source>
</evidence>
<dbReference type="Pfam" id="PF02310">
    <property type="entry name" value="B12-binding"/>
    <property type="match status" value="1"/>
</dbReference>
<dbReference type="PANTHER" id="PTHR43409:SF7">
    <property type="entry name" value="BLL1977 PROTEIN"/>
    <property type="match status" value="1"/>
</dbReference>
<comment type="caution">
    <text evidence="11">The sequence shown here is derived from an EMBL/GenBank/DDBJ whole genome shotgun (WGS) entry which is preliminary data.</text>
</comment>
<protein>
    <submittedName>
        <fullName evidence="11">Uncharacterized protein</fullName>
    </submittedName>
</protein>
<dbReference type="GO" id="GO:0031419">
    <property type="term" value="F:cobalamin binding"/>
    <property type="evidence" value="ECO:0007669"/>
    <property type="project" value="InterPro"/>
</dbReference>
<dbReference type="SUPFAM" id="SSF102114">
    <property type="entry name" value="Radical SAM enzymes"/>
    <property type="match status" value="1"/>
</dbReference>
<dbReference type="InterPro" id="IPR058240">
    <property type="entry name" value="rSAM_sf"/>
</dbReference>
<sequence>MKNGKRIALINPRVESFSGNMPPLGILYIAAILEKNGYEVKIFDIYPYDDRSIPAMLDYQPEIIGMTVLTDYWPRAKYISKTIKEKLPNSFFVVGGVHVTALPEESILELNADAAVIGEGEYTFLELCVHLNNGTDWKGTKGIIYRDEDRNFIATPGRPYISNLDEIPFPARHLLNFDDYLMPPGIIRGRWTERSTTVMTGRGCPFQCIWCGSQCTFGRKVRYRSIDNVIQEIIQLIRDFHVDAVWFIDDTFTLNKERVIEFCEKVISNNIKLIFGCQAHVKTADEAMFKLMKKAGFVQVDFGVESGSDKVLKALKKNSDAVSIKKAFSCAKSAGLRTLGTFMFGSPSETEEDVEATIKLTKEIRPSFVSAYFLTPYPGTELMKMSQENNWIKNLDRDEMGLKKRPMLQIHFSENELYKIRSRFLRKYILRNFFIPICSPHNLIKLSSLFMQYPKGIFLGIKKYFKTFVFNDLVFAFLVYYVQERADRQKRLRDRRVSS</sequence>
<keyword evidence="2" id="KW-0489">Methyltransferase</keyword>
<evidence type="ECO:0000256" key="5">
    <source>
        <dbReference type="ARBA" id="ARBA00022723"/>
    </source>
</evidence>
<evidence type="ECO:0000259" key="9">
    <source>
        <dbReference type="PROSITE" id="PS51332"/>
    </source>
</evidence>
<dbReference type="PANTHER" id="PTHR43409">
    <property type="entry name" value="ANAEROBIC MAGNESIUM-PROTOPORPHYRIN IX MONOMETHYL ESTER CYCLASE-RELATED"/>
    <property type="match status" value="1"/>
</dbReference>
<dbReference type="InterPro" id="IPR036724">
    <property type="entry name" value="Cobalamin-bd_sf"/>
</dbReference>
<dbReference type="SUPFAM" id="SSF52242">
    <property type="entry name" value="Cobalamin (vitamin B12)-binding domain"/>
    <property type="match status" value="1"/>
</dbReference>
<evidence type="ECO:0000256" key="6">
    <source>
        <dbReference type="ARBA" id="ARBA00023004"/>
    </source>
</evidence>
<dbReference type="PROSITE" id="PS51918">
    <property type="entry name" value="RADICAL_SAM"/>
    <property type="match status" value="1"/>
</dbReference>
<accession>A0A1F4U3B4</accession>
<dbReference type="CDD" id="cd01335">
    <property type="entry name" value="Radical_SAM"/>
    <property type="match status" value="1"/>
</dbReference>
<evidence type="ECO:0000256" key="4">
    <source>
        <dbReference type="ARBA" id="ARBA00022691"/>
    </source>
</evidence>
<dbReference type="Gene3D" id="3.80.30.20">
    <property type="entry name" value="tm_1862 like domain"/>
    <property type="match status" value="1"/>
</dbReference>
<keyword evidence="8" id="KW-1133">Transmembrane helix</keyword>
<evidence type="ECO:0000259" key="10">
    <source>
        <dbReference type="PROSITE" id="PS51918"/>
    </source>
</evidence>
<keyword evidence="6" id="KW-0408">Iron</keyword>
<dbReference type="InterPro" id="IPR006158">
    <property type="entry name" value="Cobalamin-bd"/>
</dbReference>
<dbReference type="PROSITE" id="PS51332">
    <property type="entry name" value="B12_BINDING"/>
    <property type="match status" value="1"/>
</dbReference>
<dbReference type="CDD" id="cd02068">
    <property type="entry name" value="radical_SAM_B12_BD"/>
    <property type="match status" value="1"/>
</dbReference>
<dbReference type="InterPro" id="IPR007197">
    <property type="entry name" value="rSAM"/>
</dbReference>
<comment type="cofactor">
    <cofactor evidence="1">
        <name>[4Fe-4S] cluster</name>
        <dbReference type="ChEBI" id="CHEBI:49883"/>
    </cofactor>
</comment>
<feature type="domain" description="Radical SAM core" evidence="10">
    <location>
        <begin position="190"/>
        <end position="411"/>
    </location>
</feature>
<dbReference type="SFLD" id="SFLDG01123">
    <property type="entry name" value="methyltransferase_(Class_B)"/>
    <property type="match status" value="1"/>
</dbReference>
<organism evidence="11 12">
    <name type="scientific">candidate division WOR-1 bacterium RIFOXYC2_FULL_46_14</name>
    <dbReference type="NCBI Taxonomy" id="1802587"/>
    <lineage>
        <taxon>Bacteria</taxon>
        <taxon>Bacillati</taxon>
        <taxon>Saganbacteria</taxon>
    </lineage>
</organism>
<dbReference type="GO" id="GO:0046872">
    <property type="term" value="F:metal ion binding"/>
    <property type="evidence" value="ECO:0007669"/>
    <property type="project" value="UniProtKB-KW"/>
</dbReference>
<evidence type="ECO:0000256" key="2">
    <source>
        <dbReference type="ARBA" id="ARBA00022603"/>
    </source>
</evidence>
<evidence type="ECO:0000256" key="1">
    <source>
        <dbReference type="ARBA" id="ARBA00001966"/>
    </source>
</evidence>
<evidence type="ECO:0000313" key="11">
    <source>
        <dbReference type="EMBL" id="OGC39468.1"/>
    </source>
</evidence>
<dbReference type="AlphaFoldDB" id="A0A1F4U3B4"/>
<dbReference type="GO" id="GO:0003824">
    <property type="term" value="F:catalytic activity"/>
    <property type="evidence" value="ECO:0007669"/>
    <property type="project" value="InterPro"/>
</dbReference>
<name>A0A1F4U3B4_UNCSA</name>
<dbReference type="SFLD" id="SFLDG01082">
    <property type="entry name" value="B12-binding_domain_containing"/>
    <property type="match status" value="1"/>
</dbReference>
<feature type="transmembrane region" description="Helical" evidence="8">
    <location>
        <begin position="464"/>
        <end position="482"/>
    </location>
</feature>
<dbReference type="SFLD" id="SFLDS00029">
    <property type="entry name" value="Radical_SAM"/>
    <property type="match status" value="1"/>
</dbReference>
<keyword evidence="7" id="KW-0411">Iron-sulfur</keyword>
<keyword evidence="4" id="KW-0949">S-adenosyl-L-methionine</keyword>
<keyword evidence="8" id="KW-0472">Membrane</keyword>
<keyword evidence="8" id="KW-0812">Transmembrane</keyword>
<evidence type="ECO:0000256" key="7">
    <source>
        <dbReference type="ARBA" id="ARBA00023014"/>
    </source>
</evidence>
<dbReference type="Pfam" id="PF04055">
    <property type="entry name" value="Radical_SAM"/>
    <property type="match status" value="1"/>
</dbReference>
<evidence type="ECO:0000313" key="12">
    <source>
        <dbReference type="Proteomes" id="UP000179242"/>
    </source>
</evidence>
<evidence type="ECO:0000256" key="8">
    <source>
        <dbReference type="SAM" id="Phobius"/>
    </source>
</evidence>
<dbReference type="InterPro" id="IPR034466">
    <property type="entry name" value="Methyltransferase_Class_B"/>
</dbReference>
<dbReference type="InterPro" id="IPR006638">
    <property type="entry name" value="Elp3/MiaA/NifB-like_rSAM"/>
</dbReference>
<proteinExistence type="predicted"/>
<dbReference type="SMART" id="SM00729">
    <property type="entry name" value="Elp3"/>
    <property type="match status" value="1"/>
</dbReference>
<keyword evidence="3" id="KW-0808">Transferase</keyword>
<dbReference type="Proteomes" id="UP000179242">
    <property type="component" value="Unassembled WGS sequence"/>
</dbReference>
<dbReference type="InterPro" id="IPR051198">
    <property type="entry name" value="BchE-like"/>
</dbReference>
<keyword evidence="5" id="KW-0479">Metal-binding</keyword>
<reference evidence="11 12" key="1">
    <citation type="journal article" date="2016" name="Nat. Commun.">
        <title>Thousands of microbial genomes shed light on interconnected biogeochemical processes in an aquifer system.</title>
        <authorList>
            <person name="Anantharaman K."/>
            <person name="Brown C.T."/>
            <person name="Hug L.A."/>
            <person name="Sharon I."/>
            <person name="Castelle C.J."/>
            <person name="Probst A.J."/>
            <person name="Thomas B.C."/>
            <person name="Singh A."/>
            <person name="Wilkins M.J."/>
            <person name="Karaoz U."/>
            <person name="Brodie E.L."/>
            <person name="Williams K.H."/>
            <person name="Hubbard S.S."/>
            <person name="Banfield J.F."/>
        </authorList>
    </citation>
    <scope>NUCLEOTIDE SEQUENCE [LARGE SCALE GENOMIC DNA]</scope>
</reference>
<dbReference type="InterPro" id="IPR023404">
    <property type="entry name" value="rSAM_horseshoe"/>
</dbReference>
<dbReference type="GO" id="GO:0051539">
    <property type="term" value="F:4 iron, 4 sulfur cluster binding"/>
    <property type="evidence" value="ECO:0007669"/>
    <property type="project" value="UniProtKB-KW"/>
</dbReference>
<dbReference type="Gene3D" id="3.40.50.280">
    <property type="entry name" value="Cobalamin-binding domain"/>
    <property type="match status" value="1"/>
</dbReference>
<gene>
    <name evidence="11" type="ORF">A2438_07905</name>
</gene>